<evidence type="ECO:0000256" key="2">
    <source>
        <dbReference type="SAM" id="MobiDB-lite"/>
    </source>
</evidence>
<dbReference type="InterPro" id="IPR022385">
    <property type="entry name" value="Rhs_assc_core"/>
</dbReference>
<comment type="caution">
    <text evidence="6">The sequence shown here is derived from an EMBL/GenBank/DDBJ whole genome shotgun (WGS) entry which is preliminary data.</text>
</comment>
<dbReference type="Gene3D" id="2.180.10.10">
    <property type="entry name" value="RHS repeat-associated core"/>
    <property type="match status" value="4"/>
</dbReference>
<evidence type="ECO:0000259" key="3">
    <source>
        <dbReference type="Pfam" id="PF20148"/>
    </source>
</evidence>
<dbReference type="EMBL" id="VFNX01000001">
    <property type="protein sequence ID" value="TQK96439.1"/>
    <property type="molecule type" value="Genomic_DNA"/>
</dbReference>
<evidence type="ECO:0000256" key="1">
    <source>
        <dbReference type="ARBA" id="ARBA00022737"/>
    </source>
</evidence>
<dbReference type="RefSeq" id="WP_079049091.1">
    <property type="nucleotide sequence ID" value="NZ_JBPJFI010000001.1"/>
</dbReference>
<feature type="region of interest" description="Disordered" evidence="2">
    <location>
        <begin position="377"/>
        <end position="426"/>
    </location>
</feature>
<feature type="domain" description="Putative T7SS secretion signal" evidence="4">
    <location>
        <begin position="15"/>
        <end position="254"/>
    </location>
</feature>
<dbReference type="NCBIfam" id="TIGR01643">
    <property type="entry name" value="YD_repeat_2x"/>
    <property type="match status" value="14"/>
</dbReference>
<organism evidence="6 7">
    <name type="scientific">Streptomyces puniciscabiei</name>
    <dbReference type="NCBI Taxonomy" id="164348"/>
    <lineage>
        <taxon>Bacteria</taxon>
        <taxon>Bacillati</taxon>
        <taxon>Actinomycetota</taxon>
        <taxon>Actinomycetes</taxon>
        <taxon>Kitasatosporales</taxon>
        <taxon>Streptomycetaceae</taxon>
        <taxon>Streptomyces</taxon>
    </lineage>
</organism>
<dbReference type="PANTHER" id="PTHR32305">
    <property type="match status" value="1"/>
</dbReference>
<feature type="domain" description="DUF6531" evidence="3">
    <location>
        <begin position="424"/>
        <end position="495"/>
    </location>
</feature>
<dbReference type="Pfam" id="PF21725">
    <property type="entry name" value="T7SS_signal"/>
    <property type="match status" value="1"/>
</dbReference>
<protein>
    <submittedName>
        <fullName evidence="6">RHS repeat-associated protein</fullName>
    </submittedName>
</protein>
<proteinExistence type="predicted"/>
<sequence>MGWGKVANSIVGGAEHLYDQGKKKLGEGVDYVTDEVGKGLDHVGLHDWANAVEDWGDGLASDLGATPGEKQLGQSDDASQLLHGSPHSIRESAKHLRKFHDAFDKVGQGLRKVDSSGWQGEGGDAFRKKFGVHPAKWAQAADACHTASAALESYADTVQWAQGQAKEAIALYDKGVKASKDGTDAYNKKVDAYNAKVKAGQDPGPKPGPFHDPGKADITEAVHKLAAARKQRNTAAAEAQGKVKAALAHAPAEPPPLQRLESDFGDLLLADTTEAVHFGGGVIKGAAGLIGFVRSVDPTDPYNVTHPAEYLQGLSMTLAGLVSADMHPDRALKDMWNQARKDPAEFEGRMLSQLPVGDGAGMELGLARDAAEAGLTRQAAEAAARSEARTGAEGAGRTTARHEVNEDPAQHSHDESSTESGGTDPINLATGKMYLPQTDVSLPGALPLVLTRRVESGYHLGHWFGPSWSSTLDQRLEIDAEGVVYVTEDGLLLSYPHPAPGVPTVASHGPRLPLDRVDGGYTITDPHTGQVRHFADRGDSLAVLEQIDDRNGNWISFEYDVEGTPVGVFAGSGQGVRITTDAGRVTAYHLTATSEELKRFAYTDGNLTEVFNSSGLPLRFTYDERGRVTSWTDTNDRSYSYEYDDQDRCVAEGGSAGHMTLRLTYEGPNPATGLRTTTATTGEGRTRHYLVNDTWQVVAETDALGAPTRYVRDRHHRLLSTTNPLGHTTTFEYDDAGNVTRVVRPDGREARAEYNSLGLPVKLLNPDGTIIRQTYDDRGNRTTVTDPAGQTTRFTYNEAGHLTSVTDPLGNTTSLVCDPAGLPLEVRDPLGAVTSYERDALGRPTAINDPTGATTRLEWSLEGHLTRRTAPDGTTETWAYDGEGNCTSHTDPLGGVSRFEYTHFDLLTARTGPDGVRYEFAHDAELRLTKVTNPQGLTWTYEYDAAGRLVRDTDFDDRTQRYEYDAAGRLIFRRDPLGQVTSFERNELGQVLRKDTAGQVTTYAYDFTDRLAQATGPDGTTLTLLRDRHGRLVSETVNDRTVTYTYDTLGRRTGRTTPTGAVSTWSYDAAGRRNGLVASGRSIDFTYDEAGRELTRHIAETITLEHTFDALGRLTTQSVTGAQGRTLQHRAYTYRADGNVNGIADHLNGERRFDLDATGRVTAVHAAGWTERYAYDEAGNQTQASWPSDHPGQEATGPRTYMGTRITRAGNVRYEHDALGRITLRQKTRLSRKPDTWRYEWDAEDRLTSVTTPDGTRWRYTYDPLGRRTAKLRMAADGETVVERVDFTWDGTTLCEQTTTSSDLPNPVTLTWDHQDLRPLTQTERITAADAPQEEIDSRFFAIVTDLVGTPNELIDEQGDIAWRTRGALWGTTAWSTNSTTYTPLRFPGQYYDPETGLHYNYFRHYDPETARYLTPDPLGLGPAPNPSTYVSNPLSWTDYLGLAPDYISIYRTPKGAHAEYELANGPNPANHQPGVDIGGGIISDGKIYFGERDVAAEYAGPTGVNFAKGMVKYDMHPSFLEEFGEHAKIHDYNGPNGAPRLEFEIPVEKLDRFNELTHGRSWVSIFGGPK</sequence>
<evidence type="ECO:0000313" key="7">
    <source>
        <dbReference type="Proteomes" id="UP000318103"/>
    </source>
</evidence>
<dbReference type="InterPro" id="IPR031325">
    <property type="entry name" value="RHS_repeat"/>
</dbReference>
<evidence type="ECO:0000313" key="6">
    <source>
        <dbReference type="EMBL" id="TQK96439.1"/>
    </source>
</evidence>
<evidence type="ECO:0000259" key="4">
    <source>
        <dbReference type="Pfam" id="PF21725"/>
    </source>
</evidence>
<feature type="domain" description="Teneurin-like YD-shell" evidence="5">
    <location>
        <begin position="1338"/>
        <end position="1417"/>
    </location>
</feature>
<dbReference type="InterPro" id="IPR056823">
    <property type="entry name" value="TEN-like_YD-shell"/>
</dbReference>
<dbReference type="InterPro" id="IPR050708">
    <property type="entry name" value="T6SS_VgrG/RHS"/>
</dbReference>
<dbReference type="Pfam" id="PF25023">
    <property type="entry name" value="TEN_YD-shell"/>
    <property type="match status" value="1"/>
</dbReference>
<keyword evidence="1" id="KW-0677">Repeat</keyword>
<evidence type="ECO:0000259" key="5">
    <source>
        <dbReference type="Pfam" id="PF25023"/>
    </source>
</evidence>
<name>A0A542UBH2_9ACTN</name>
<accession>A0A542UBH2</accession>
<reference evidence="6 7" key="1">
    <citation type="submission" date="2019-06" db="EMBL/GenBank/DDBJ databases">
        <title>Sequencing the genomes of 1000 actinobacteria strains.</title>
        <authorList>
            <person name="Klenk H.-P."/>
        </authorList>
    </citation>
    <scope>NUCLEOTIDE SEQUENCE [LARGE SCALE GENOMIC DNA]</scope>
    <source>
        <strain evidence="6 7">DSM 41929</strain>
    </source>
</reference>
<feature type="compositionally biased region" description="Basic and acidic residues" evidence="2">
    <location>
        <begin position="400"/>
        <end position="416"/>
    </location>
</feature>
<gene>
    <name evidence="6" type="ORF">FB563_1382</name>
</gene>
<dbReference type="InterPro" id="IPR049082">
    <property type="entry name" value="T7SS_signal"/>
</dbReference>
<dbReference type="PANTHER" id="PTHR32305:SF15">
    <property type="entry name" value="PROTEIN RHSA-RELATED"/>
    <property type="match status" value="1"/>
</dbReference>
<keyword evidence="7" id="KW-1185">Reference proteome</keyword>
<dbReference type="InterPro" id="IPR045351">
    <property type="entry name" value="DUF6531"/>
</dbReference>
<feature type="region of interest" description="Disordered" evidence="2">
    <location>
        <begin position="60"/>
        <end position="83"/>
    </location>
</feature>
<dbReference type="InterPro" id="IPR006530">
    <property type="entry name" value="YD"/>
</dbReference>
<dbReference type="OrthoDB" id="4981820at2"/>
<dbReference type="Pfam" id="PF05593">
    <property type="entry name" value="RHS_repeat"/>
    <property type="match status" value="10"/>
</dbReference>
<feature type="region of interest" description="Disordered" evidence="2">
    <location>
        <begin position="1181"/>
        <end position="1200"/>
    </location>
</feature>
<dbReference type="NCBIfam" id="TIGR03696">
    <property type="entry name" value="Rhs_assc_core"/>
    <property type="match status" value="1"/>
</dbReference>
<dbReference type="Proteomes" id="UP000318103">
    <property type="component" value="Unassembled WGS sequence"/>
</dbReference>
<dbReference type="Pfam" id="PF20148">
    <property type="entry name" value="DUF6531"/>
    <property type="match status" value="1"/>
</dbReference>